<accession>A0ABY3G7A9</accession>
<reference evidence="1 2" key="1">
    <citation type="submission" date="2019-07" db="EMBL/GenBank/DDBJ databases">
        <title>Rapid identification of Enteric Bacteria from Whole Genome Sequences (WGS) using Average Nucleotide Identity (ANI).</title>
        <authorList>
            <person name="Lane C."/>
        </authorList>
    </citation>
    <scope>NUCLEOTIDE SEQUENCE [LARGE SCALE GENOMIC DNA]</scope>
    <source>
        <strain evidence="1 2">2013D-9588</strain>
    </source>
</reference>
<protein>
    <submittedName>
        <fullName evidence="1">Phage tail assembly protein</fullName>
    </submittedName>
</protein>
<keyword evidence="2" id="KW-1185">Reference proteome</keyword>
<evidence type="ECO:0000313" key="2">
    <source>
        <dbReference type="Proteomes" id="UP000321599"/>
    </source>
</evidence>
<comment type="caution">
    <text evidence="1">The sequence shown here is derived from an EMBL/GenBank/DDBJ whole genome shotgun (WGS) entry which is preliminary data.</text>
</comment>
<gene>
    <name evidence="1" type="ORF">XK09_07435</name>
</gene>
<organism evidence="1 2">
    <name type="scientific">Campylobacter lanienae</name>
    <dbReference type="NCBI Taxonomy" id="75658"/>
    <lineage>
        <taxon>Bacteria</taxon>
        <taxon>Pseudomonadati</taxon>
        <taxon>Campylobacterota</taxon>
        <taxon>Epsilonproteobacteria</taxon>
        <taxon>Campylobacterales</taxon>
        <taxon>Campylobacteraceae</taxon>
        <taxon>Campylobacter</taxon>
    </lineage>
</organism>
<dbReference type="Proteomes" id="UP000321599">
    <property type="component" value="Unassembled WGS sequence"/>
</dbReference>
<dbReference type="EMBL" id="VOAV01000030">
    <property type="protein sequence ID" value="TWO27857.1"/>
    <property type="molecule type" value="Genomic_DNA"/>
</dbReference>
<dbReference type="RefSeq" id="WP_147499153.1">
    <property type="nucleotide sequence ID" value="NZ_VOAV01000030.1"/>
</dbReference>
<name>A0ABY3G7A9_9BACT</name>
<sequence length="76" mass="8264">MKEIKLSAGELIKMNTPTVRILKGADKCEGDISKTIYMLAALCNKTESEIEDLELGNFMSLQKALGSFLQEAGVIA</sequence>
<proteinExistence type="predicted"/>
<evidence type="ECO:0000313" key="1">
    <source>
        <dbReference type="EMBL" id="TWO27857.1"/>
    </source>
</evidence>